<reference evidence="2 3" key="1">
    <citation type="submission" date="2021-03" db="EMBL/GenBank/DDBJ databases">
        <title>novel species isolated from a fishpond in China.</title>
        <authorList>
            <person name="Lu H."/>
            <person name="Cai Z."/>
        </authorList>
    </citation>
    <scope>NUCLEOTIDE SEQUENCE [LARGE SCALE GENOMIC DNA]</scope>
    <source>
        <strain evidence="2 3">Y57</strain>
    </source>
</reference>
<dbReference type="SUPFAM" id="SSF54427">
    <property type="entry name" value="NTF2-like"/>
    <property type="match status" value="1"/>
</dbReference>
<name>A0ABS3CY30_9ALTE</name>
<dbReference type="Proteomes" id="UP000663992">
    <property type="component" value="Unassembled WGS sequence"/>
</dbReference>
<keyword evidence="3" id="KW-1185">Reference proteome</keyword>
<gene>
    <name evidence="2" type="ORF">J0A65_19350</name>
</gene>
<evidence type="ECO:0000313" key="3">
    <source>
        <dbReference type="Proteomes" id="UP000663992"/>
    </source>
</evidence>
<evidence type="ECO:0000313" key="2">
    <source>
        <dbReference type="EMBL" id="MBN7822032.1"/>
    </source>
</evidence>
<proteinExistence type="predicted"/>
<organism evidence="2 3">
    <name type="scientific">Bowmanella yangjiangensis</name>
    <dbReference type="NCBI Taxonomy" id="2811230"/>
    <lineage>
        <taxon>Bacteria</taxon>
        <taxon>Pseudomonadati</taxon>
        <taxon>Pseudomonadota</taxon>
        <taxon>Gammaproteobacteria</taxon>
        <taxon>Alteromonadales</taxon>
        <taxon>Alteromonadaceae</taxon>
        <taxon>Bowmanella</taxon>
    </lineage>
</organism>
<dbReference type="RefSeq" id="WP_206595986.1">
    <property type="nucleotide sequence ID" value="NZ_JAFKCS010000028.1"/>
</dbReference>
<dbReference type="EMBL" id="JAFKCS010000028">
    <property type="protein sequence ID" value="MBN7822032.1"/>
    <property type="molecule type" value="Genomic_DNA"/>
</dbReference>
<evidence type="ECO:0000259" key="1">
    <source>
        <dbReference type="Pfam" id="PF12680"/>
    </source>
</evidence>
<dbReference type="Pfam" id="PF12680">
    <property type="entry name" value="SnoaL_2"/>
    <property type="match status" value="1"/>
</dbReference>
<dbReference type="Gene3D" id="3.10.450.50">
    <property type="match status" value="1"/>
</dbReference>
<comment type="caution">
    <text evidence="2">The sequence shown here is derived from an EMBL/GenBank/DDBJ whole genome shotgun (WGS) entry which is preliminary data.</text>
</comment>
<dbReference type="InterPro" id="IPR032710">
    <property type="entry name" value="NTF2-like_dom_sf"/>
</dbReference>
<dbReference type="InterPro" id="IPR037401">
    <property type="entry name" value="SnoaL-like"/>
</dbReference>
<feature type="domain" description="SnoaL-like" evidence="1">
    <location>
        <begin position="17"/>
        <end position="108"/>
    </location>
</feature>
<protein>
    <submittedName>
        <fullName evidence="2">Nuclear transport factor 2 family protein</fullName>
    </submittedName>
</protein>
<accession>A0ABS3CY30</accession>
<sequence>MTPLQQKLLELYLSLSNESLVSLAEIYSEHIEFVDPVGSHQGITQLKSYFAHLLSNCITCRFDIHSQDQSEQKLFIRWTMHYAHPMLSSGKLLSLDGISELHIEDGLVSFQRDYYDLGAMMYEHVPLLGRAIRRLKQRLSS</sequence>